<evidence type="ECO:0008006" key="5">
    <source>
        <dbReference type="Google" id="ProtNLM"/>
    </source>
</evidence>
<gene>
    <name evidence="3" type="ORF">Rhopal_004546-T1</name>
</gene>
<proteinExistence type="predicted"/>
<feature type="region of interest" description="Disordered" evidence="1">
    <location>
        <begin position="36"/>
        <end position="175"/>
    </location>
</feature>
<dbReference type="InterPro" id="IPR008929">
    <property type="entry name" value="Chondroitin_lyas"/>
</dbReference>
<comment type="caution">
    <text evidence="3">The sequence shown here is derived from an EMBL/GenBank/DDBJ whole genome shotgun (WGS) entry which is preliminary data.</text>
</comment>
<dbReference type="Gene3D" id="1.50.10.100">
    <property type="entry name" value="Chondroitin AC/alginate lyase"/>
    <property type="match status" value="1"/>
</dbReference>
<feature type="compositionally biased region" description="Polar residues" evidence="1">
    <location>
        <begin position="370"/>
        <end position="382"/>
    </location>
</feature>
<sequence>MLYVLAGLTLFILLERIDAFVAFCMKNIPHGTAENCEERFQPSSSSFTSHSASPYTATPAGPNTGQPLHLRTLPPGPGFSRSHFSRDPPARTSDHATAMSLPLHTGAQLGSMRSRRPSPSRPPALALGNPSTSPRLGAGSPADGTLSPHSPAFYSPSSQLGGPLSPVTNHFTTLPPSPPLVTAELPSVGGVKRASVAHAYPTPPASAPGSARPHGGFDTAVDMNGVSSSMERQPTRGSSVLLGEDLRNDADPSIKRRPSLILTSAPSEEPEGLAIGIDMGDGSAPSPLLGRSFSGSTSPLNSPVQPYFSTSPVGSPTFSAMSSPHLSAGSPTLGAGGATMERVPSSPRLAAFTDPLGRLATGLVRRASSNSLNTDLPTSIKRSPSPVPPSPTLPSVPSFSPTLGSSGPIRRTSFANAAREKEREKEKEVKERQEQARAKGHHSRMFSWAVRPDDPVMARRRANAGPSPGWKKRALGVVAVIVLGLLLTVGRRFRPTPRARPPLRERMSMGQRLRRAGGSSFIHPGVISGRQEPEAKGWFQRAKGAVVADGTKRLQSRAPVPRQTSKTVPAKAGARSEPVENKPKEYKAGFRPSPHVEFVDHKALPPPVEHNDAPERDTLVLYRILGNDLPPRHSPGQTLRNLRFLLQHESDFSVLPPLGPHGKHHSNLYGSGNAAREAHTQMGGLRVDKYFVLNRIAEPEMVSAIIGLLHLYSVPDSRILVIPFEWDEYQRREFRWDGGVDAAKGWGVGDAPLEESTVSGNRPVKWHHVEEEAVPDDLSILLEEADGDEARVAEEHRLRKREMLGRLRALDFTYHEKNLYAMNNNGGRNFALQHGRSLPNARWILPLDGNSFFTPAAMYSIVRTLSIAGEGPAASRYVIIPMARLLDNEDIRVNNSVSLVPLLDVDESASAIVDAEIHHRPAVAPDTPEEPQVGFRYDSTESFQEAMRYGRRSKLELLWRLGAIPYSRGLDRRTLPWEVTDRAHITAKTWGSIPGVEGAATQDSIIHAPHGELDPWGEPNPERGALAYVKAGWTYRLFSGHKSQEEHSSEAATLRNTNRIRGIVAFLEHLDELVARGERGCTKDENPFHCGFHEERLWNFDMFEVERLRQKFRLDRRDAVEKIERYERLVGPTLRDVMHVLKDPHAMRDLHAQKAATASTLLAMAGYVTGNSSYSNAASSLIYERFTRKTPQYYYHVDHHDLLFQQRDGAHDAEPMVPDIEQESIGYAFPPTLKDPNEVPTYSAELAAQITREDAAPLPFDPATFDPIFLLDAIRLLTHPSGPKLERPSQTTRQTLTPLLNQHLSWLLFSREALAFSANPPTAEAGAYYDAKVAALAAFLDDIRLVGRVANRARLRLPKGMRAEGLMDPAPEVRDVHFRLMQGLSNTKTRPWSLLSDPVSEARYLAMHFHGGDTPFSVLGL</sequence>
<name>A0AAV5GS79_9BASI</name>
<dbReference type="Proteomes" id="UP001342314">
    <property type="component" value="Unassembled WGS sequence"/>
</dbReference>
<accession>A0AAV5GS79</accession>
<feature type="region of interest" description="Disordered" evidence="1">
    <location>
        <begin position="549"/>
        <end position="591"/>
    </location>
</feature>
<dbReference type="EMBL" id="BQKY01000009">
    <property type="protein sequence ID" value="GJN91523.1"/>
    <property type="molecule type" value="Genomic_DNA"/>
</dbReference>
<feature type="chain" id="PRO_5043697243" description="Stealth protein CR3 conserved region 3 domain-containing protein" evidence="2">
    <location>
        <begin position="20"/>
        <end position="1421"/>
    </location>
</feature>
<feature type="compositionally biased region" description="Basic and acidic residues" evidence="1">
    <location>
        <begin position="84"/>
        <end position="94"/>
    </location>
</feature>
<feature type="region of interest" description="Disordered" evidence="1">
    <location>
        <begin position="370"/>
        <end position="444"/>
    </location>
</feature>
<feature type="signal peptide" evidence="2">
    <location>
        <begin position="1"/>
        <end position="19"/>
    </location>
</feature>
<feature type="compositionally biased region" description="Low complexity" evidence="1">
    <location>
        <begin position="155"/>
        <end position="166"/>
    </location>
</feature>
<feature type="compositionally biased region" description="Basic and acidic residues" evidence="1">
    <location>
        <begin position="244"/>
        <end position="254"/>
    </location>
</feature>
<feature type="compositionally biased region" description="Polar residues" evidence="1">
    <location>
        <begin position="225"/>
        <end position="238"/>
    </location>
</feature>
<protein>
    <recommendedName>
        <fullName evidence="5">Stealth protein CR3 conserved region 3 domain-containing protein</fullName>
    </recommendedName>
</protein>
<evidence type="ECO:0000256" key="1">
    <source>
        <dbReference type="SAM" id="MobiDB-lite"/>
    </source>
</evidence>
<organism evidence="3 4">
    <name type="scientific">Rhodotorula paludigena</name>
    <dbReference type="NCBI Taxonomy" id="86838"/>
    <lineage>
        <taxon>Eukaryota</taxon>
        <taxon>Fungi</taxon>
        <taxon>Dikarya</taxon>
        <taxon>Basidiomycota</taxon>
        <taxon>Pucciniomycotina</taxon>
        <taxon>Microbotryomycetes</taxon>
        <taxon>Sporidiobolales</taxon>
        <taxon>Sporidiobolaceae</taxon>
        <taxon>Rhodotorula</taxon>
    </lineage>
</organism>
<evidence type="ECO:0000256" key="2">
    <source>
        <dbReference type="SAM" id="SignalP"/>
    </source>
</evidence>
<keyword evidence="4" id="KW-1185">Reference proteome</keyword>
<feature type="compositionally biased region" description="Pro residues" evidence="1">
    <location>
        <begin position="385"/>
        <end position="394"/>
    </location>
</feature>
<feature type="region of interest" description="Disordered" evidence="1">
    <location>
        <begin position="199"/>
        <end position="269"/>
    </location>
</feature>
<evidence type="ECO:0000313" key="3">
    <source>
        <dbReference type="EMBL" id="GJN91523.1"/>
    </source>
</evidence>
<feature type="compositionally biased region" description="Basic and acidic residues" evidence="1">
    <location>
        <begin position="418"/>
        <end position="437"/>
    </location>
</feature>
<keyword evidence="2" id="KW-0732">Signal</keyword>
<reference evidence="3 4" key="1">
    <citation type="submission" date="2021-12" db="EMBL/GenBank/DDBJ databases">
        <title>High titer production of polyol ester of fatty acids by Rhodotorula paludigena BS15 towards product separation-free biomass refinery.</title>
        <authorList>
            <person name="Mano J."/>
            <person name="Ono H."/>
            <person name="Tanaka T."/>
            <person name="Naito K."/>
            <person name="Sushida H."/>
            <person name="Ike M."/>
            <person name="Tokuyasu K."/>
            <person name="Kitaoka M."/>
        </authorList>
    </citation>
    <scope>NUCLEOTIDE SEQUENCE [LARGE SCALE GENOMIC DNA]</scope>
    <source>
        <strain evidence="3 4">BS15</strain>
    </source>
</reference>
<evidence type="ECO:0000313" key="4">
    <source>
        <dbReference type="Proteomes" id="UP001342314"/>
    </source>
</evidence>
<feature type="compositionally biased region" description="Basic and acidic residues" evidence="1">
    <location>
        <begin position="577"/>
        <end position="588"/>
    </location>
</feature>
<feature type="compositionally biased region" description="Low complexity" evidence="1">
    <location>
        <begin position="43"/>
        <end position="53"/>
    </location>
</feature>